<dbReference type="GO" id="GO:0034341">
    <property type="term" value="P:response to type II interferon"/>
    <property type="evidence" value="ECO:0007669"/>
    <property type="project" value="TreeGrafter"/>
</dbReference>
<dbReference type="GO" id="GO:0046597">
    <property type="term" value="P:host-mediated suppression of symbiont invasion"/>
    <property type="evidence" value="ECO:0007669"/>
    <property type="project" value="TreeGrafter"/>
</dbReference>
<dbReference type="InterPro" id="IPR051517">
    <property type="entry name" value="IFITM_antiviral_protein"/>
</dbReference>
<dbReference type="GO" id="GO:0005886">
    <property type="term" value="C:plasma membrane"/>
    <property type="evidence" value="ECO:0007669"/>
    <property type="project" value="TreeGrafter"/>
</dbReference>
<dbReference type="OMA" id="PNYERIE"/>
<keyword evidence="2" id="KW-1185">Reference proteome</keyword>
<organism evidence="1 2">
    <name type="scientific">Panthera leo</name>
    <name type="common">Lion</name>
    <dbReference type="NCBI Taxonomy" id="9689"/>
    <lineage>
        <taxon>Eukaryota</taxon>
        <taxon>Metazoa</taxon>
        <taxon>Chordata</taxon>
        <taxon>Craniata</taxon>
        <taxon>Vertebrata</taxon>
        <taxon>Euteleostomi</taxon>
        <taxon>Mammalia</taxon>
        <taxon>Eutheria</taxon>
        <taxon>Laurasiatheria</taxon>
        <taxon>Carnivora</taxon>
        <taxon>Feliformia</taxon>
        <taxon>Felidae</taxon>
        <taxon>Pantherinae</taxon>
        <taxon>Panthera</taxon>
    </lineage>
</organism>
<proteinExistence type="predicted"/>
<protein>
    <submittedName>
        <fullName evidence="1">Uncharacterized protein</fullName>
    </submittedName>
</protein>
<sequence>LDSCSQPFFPGAHTGIPPTYEMLKEEHEVAARGAPQSYAPVTTTMINIHSKTSVPDHTVWSLCRLAFVSFSYSLKSGDQRMAGE</sequence>
<dbReference type="Proteomes" id="UP000694399">
    <property type="component" value="Chromosome D4"/>
</dbReference>
<name>A0A8C8WUE3_PANLE</name>
<dbReference type="GO" id="GO:0051607">
    <property type="term" value="P:defense response to virus"/>
    <property type="evidence" value="ECO:0007669"/>
    <property type="project" value="TreeGrafter"/>
</dbReference>
<dbReference type="GO" id="GO:0060337">
    <property type="term" value="P:type I interferon-mediated signaling pathway"/>
    <property type="evidence" value="ECO:0007669"/>
    <property type="project" value="TreeGrafter"/>
</dbReference>
<dbReference type="PANTHER" id="PTHR13999:SF4">
    <property type="entry name" value="INTERFERON-INDUCED TRANSMEMBRANE PROTEIN 3"/>
    <property type="match status" value="1"/>
</dbReference>
<dbReference type="GO" id="GO:0035456">
    <property type="term" value="P:response to interferon-beta"/>
    <property type="evidence" value="ECO:0007669"/>
    <property type="project" value="TreeGrafter"/>
</dbReference>
<reference evidence="1" key="2">
    <citation type="submission" date="2025-08" db="UniProtKB">
        <authorList>
            <consortium name="Ensembl"/>
        </authorList>
    </citation>
    <scope>IDENTIFICATION</scope>
</reference>
<dbReference type="Ensembl" id="ENSPLOT00000010450.1">
    <property type="protein sequence ID" value="ENSPLOP00000009428.1"/>
    <property type="gene ID" value="ENSPLOG00000006943.1"/>
</dbReference>
<evidence type="ECO:0000313" key="2">
    <source>
        <dbReference type="Proteomes" id="UP000694399"/>
    </source>
</evidence>
<evidence type="ECO:0000313" key="1">
    <source>
        <dbReference type="Ensembl" id="ENSPLOP00000009428.1"/>
    </source>
</evidence>
<reference evidence="1" key="3">
    <citation type="submission" date="2025-09" db="UniProtKB">
        <authorList>
            <consortium name="Ensembl"/>
        </authorList>
    </citation>
    <scope>IDENTIFICATION</scope>
</reference>
<dbReference type="GO" id="GO:0045071">
    <property type="term" value="P:negative regulation of viral genome replication"/>
    <property type="evidence" value="ECO:0007669"/>
    <property type="project" value="TreeGrafter"/>
</dbReference>
<reference evidence="1" key="1">
    <citation type="journal article" date="2019" name="bioRxiv">
        <title>Long live the king: chromosome-level assembly of the lion (Panthera leo) using linked-read, Hi-C, and long read data.</title>
        <authorList>
            <person name="Armstrong E.E."/>
            <person name="Taylor R.W."/>
            <person name="Miller D.E."/>
            <person name="Kaelin C."/>
            <person name="Barsh G."/>
            <person name="Hadly E.A."/>
            <person name="Petrov D."/>
        </authorList>
    </citation>
    <scope>NUCLEOTIDE SEQUENCE [LARGE SCALE GENOMIC DNA]</scope>
</reference>
<accession>A0A8C8WUE3</accession>
<dbReference type="AlphaFoldDB" id="A0A8C8WUE3"/>
<dbReference type="GO" id="GO:0035455">
    <property type="term" value="P:response to interferon-alpha"/>
    <property type="evidence" value="ECO:0007669"/>
    <property type="project" value="TreeGrafter"/>
</dbReference>
<dbReference type="PANTHER" id="PTHR13999">
    <property type="entry name" value="INTERFERON INDUCIBLE TRANSMEMBRANE PROTEIN"/>
    <property type="match status" value="1"/>
</dbReference>
<dbReference type="GeneTree" id="ENSGT00940000168221"/>